<keyword evidence="1" id="KW-0597">Phosphoprotein</keyword>
<evidence type="ECO:0000313" key="7">
    <source>
        <dbReference type="EMBL" id="SHM56776.1"/>
    </source>
</evidence>
<dbReference type="PANTHER" id="PTHR40448">
    <property type="entry name" value="TWO-COMPONENT SENSOR HISTIDINE KINASE"/>
    <property type="match status" value="1"/>
</dbReference>
<feature type="transmembrane region" description="Helical" evidence="4">
    <location>
        <begin position="165"/>
        <end position="183"/>
    </location>
</feature>
<dbReference type="GO" id="GO:0042802">
    <property type="term" value="F:identical protein binding"/>
    <property type="evidence" value="ECO:0007669"/>
    <property type="project" value="TreeGrafter"/>
</dbReference>
<keyword evidence="2" id="KW-0808">Transferase</keyword>
<evidence type="ECO:0000256" key="1">
    <source>
        <dbReference type="ARBA" id="ARBA00022553"/>
    </source>
</evidence>
<keyword evidence="4" id="KW-0812">Transmembrane</keyword>
<dbReference type="Pfam" id="PF14501">
    <property type="entry name" value="HATPase_c_5"/>
    <property type="match status" value="1"/>
</dbReference>
<organism evidence="7 8">
    <name type="scientific">Anaerosporobacter mobilis DSM 15930</name>
    <dbReference type="NCBI Taxonomy" id="1120996"/>
    <lineage>
        <taxon>Bacteria</taxon>
        <taxon>Bacillati</taxon>
        <taxon>Bacillota</taxon>
        <taxon>Clostridia</taxon>
        <taxon>Lachnospirales</taxon>
        <taxon>Lachnospiraceae</taxon>
        <taxon>Anaerosporobacter</taxon>
    </lineage>
</organism>
<dbReference type="AlphaFoldDB" id="A0A1M7JUS5"/>
<feature type="transmembrane region" description="Helical" evidence="4">
    <location>
        <begin position="31"/>
        <end position="49"/>
    </location>
</feature>
<feature type="transmembrane region" description="Helical" evidence="4">
    <location>
        <begin position="195"/>
        <end position="217"/>
    </location>
</feature>
<dbReference type="SUPFAM" id="SSF55890">
    <property type="entry name" value="Sporulation response regulatory protein Spo0B"/>
    <property type="match status" value="1"/>
</dbReference>
<feature type="domain" description="Sensor histidine kinase NatK-like C-terminal" evidence="5">
    <location>
        <begin position="333"/>
        <end position="437"/>
    </location>
</feature>
<protein>
    <submittedName>
        <fullName evidence="7">Sensor_kinase_SpoOB-type, alpha-helical domain</fullName>
    </submittedName>
</protein>
<dbReference type="InterPro" id="IPR036890">
    <property type="entry name" value="HATPase_C_sf"/>
</dbReference>
<feature type="transmembrane region" description="Helical" evidence="4">
    <location>
        <begin position="126"/>
        <end position="144"/>
    </location>
</feature>
<feature type="transmembrane region" description="Helical" evidence="4">
    <location>
        <begin position="94"/>
        <end position="114"/>
    </location>
</feature>
<dbReference type="Gene3D" id="3.30.565.10">
    <property type="entry name" value="Histidine kinase-like ATPase, C-terminal domain"/>
    <property type="match status" value="1"/>
</dbReference>
<keyword evidence="3 7" id="KW-0418">Kinase</keyword>
<dbReference type="EMBL" id="FRCP01000012">
    <property type="protein sequence ID" value="SHM56776.1"/>
    <property type="molecule type" value="Genomic_DNA"/>
</dbReference>
<keyword evidence="4" id="KW-0472">Membrane</keyword>
<dbReference type="InterPro" id="IPR039506">
    <property type="entry name" value="SPOB_a"/>
</dbReference>
<reference evidence="7 8" key="1">
    <citation type="submission" date="2016-11" db="EMBL/GenBank/DDBJ databases">
        <authorList>
            <person name="Jaros S."/>
            <person name="Januszkiewicz K."/>
            <person name="Wedrychowicz H."/>
        </authorList>
    </citation>
    <scope>NUCLEOTIDE SEQUENCE [LARGE SCALE GENOMIC DNA]</scope>
    <source>
        <strain evidence="7 8">DSM 15930</strain>
    </source>
</reference>
<keyword evidence="4" id="KW-1133">Transmembrane helix</keyword>
<feature type="transmembrane region" description="Helical" evidence="4">
    <location>
        <begin position="61"/>
        <end position="82"/>
    </location>
</feature>
<dbReference type="InterPro" id="IPR016120">
    <property type="entry name" value="Sig_transdc_His_kin_SpoOB"/>
</dbReference>
<dbReference type="RefSeq" id="WP_073288009.1">
    <property type="nucleotide sequence ID" value="NZ_FRCP01000012.1"/>
</dbReference>
<gene>
    <name evidence="7" type="ORF">SAMN02746066_02425</name>
</gene>
<evidence type="ECO:0000256" key="3">
    <source>
        <dbReference type="ARBA" id="ARBA00022777"/>
    </source>
</evidence>
<accession>A0A1M7JUS5</accession>
<evidence type="ECO:0000256" key="2">
    <source>
        <dbReference type="ARBA" id="ARBA00022679"/>
    </source>
</evidence>
<dbReference type="GO" id="GO:0000155">
    <property type="term" value="F:phosphorelay sensor kinase activity"/>
    <property type="evidence" value="ECO:0007669"/>
    <property type="project" value="InterPro"/>
</dbReference>
<evidence type="ECO:0000259" key="6">
    <source>
        <dbReference type="Pfam" id="PF14689"/>
    </source>
</evidence>
<evidence type="ECO:0000259" key="5">
    <source>
        <dbReference type="Pfam" id="PF14501"/>
    </source>
</evidence>
<keyword evidence="8" id="KW-1185">Reference proteome</keyword>
<evidence type="ECO:0000256" key="4">
    <source>
        <dbReference type="SAM" id="Phobius"/>
    </source>
</evidence>
<feature type="transmembrane region" description="Helical" evidence="4">
    <location>
        <begin position="6"/>
        <end position="24"/>
    </location>
</feature>
<dbReference type="PANTHER" id="PTHR40448:SF1">
    <property type="entry name" value="TWO-COMPONENT SENSOR HISTIDINE KINASE"/>
    <property type="match status" value="1"/>
</dbReference>
<feature type="domain" description="SpoOB alpha-helical" evidence="6">
    <location>
        <begin position="235"/>
        <end position="293"/>
    </location>
</feature>
<dbReference type="STRING" id="1120996.SAMN02746066_02425"/>
<dbReference type="Pfam" id="PF14689">
    <property type="entry name" value="SPOB_a"/>
    <property type="match status" value="1"/>
</dbReference>
<dbReference type="Gene3D" id="1.10.287.130">
    <property type="match status" value="1"/>
</dbReference>
<dbReference type="InterPro" id="IPR032834">
    <property type="entry name" value="NatK-like_C"/>
</dbReference>
<evidence type="ECO:0000313" key="8">
    <source>
        <dbReference type="Proteomes" id="UP000184038"/>
    </source>
</evidence>
<proteinExistence type="predicted"/>
<name>A0A1M7JUS5_9FIRM</name>
<dbReference type="Proteomes" id="UP000184038">
    <property type="component" value="Unassembled WGS sequence"/>
</dbReference>
<sequence length="451" mass="52546">MILNRLLLILLNVFEAYVWFKIVNLFLKRRYSVNVASFAAAIVAVIMITKSVLCWDNDNAVFNSMLTFINFGIILFLTVYLFKDSLRLKILIVLLYMVGLAISDILVMGIFLLTKETVVNDFSKPTIVITLISIISRYIVLTLIRKFHDWQNNIVGVENKLQDMIFLMIITDFSLVFLTYIFYLNISRISPEMILLLIIFNIIIVTIVFIFNIYRLLRFSRQLTENRLKTQYMQMQLQQNENMNILSNNLRSLRHDMNNHIGVIYGLLDTKQYNKLKSYLNGIYKNLQEANDIIIVNNEILSIILNNKKHLANEKMIQLVTWIEVKDFILTEIEICSLIGNILDNAIEATDKVPVDAIDIDREIKFVCVEKEEGWYIDCKNPFVEAPLITEEGLMTTKKNKESHGIGSRTMQDIIKKYNGTLEYSTDDINFIVKIFISKESNRSYQKEKNM</sequence>